<sequence>MKKVLGVLSSLAMLSLVVAGCGMGKSATDAAIAMSQSALDSAKAKAMNIAPDQVSTIQAAIDTAKAIAGRGDYRGAIEAIKPIPEQVKAMSDGLAAKEQALRGEWQQMQGLSASVEQFKAQVDKLAALKKLPAGMDATKLDAAKAALATMTQAWGEAQTAFQGGNLAEAMAKAGTVKSLLTQGLSAMGMPLPEALKS</sequence>
<dbReference type="AlphaFoldDB" id="A0A538U1U2"/>
<dbReference type="Proteomes" id="UP000319771">
    <property type="component" value="Unassembled WGS sequence"/>
</dbReference>
<accession>A0A538U1U2</accession>
<proteinExistence type="predicted"/>
<evidence type="ECO:0000256" key="1">
    <source>
        <dbReference type="SAM" id="SignalP"/>
    </source>
</evidence>
<evidence type="ECO:0008006" key="4">
    <source>
        <dbReference type="Google" id="ProtNLM"/>
    </source>
</evidence>
<feature type="chain" id="PRO_5021930780" description="DUF4398 domain-containing protein" evidence="1">
    <location>
        <begin position="20"/>
        <end position="197"/>
    </location>
</feature>
<evidence type="ECO:0000313" key="3">
    <source>
        <dbReference type="Proteomes" id="UP000319771"/>
    </source>
</evidence>
<reference evidence="2 3" key="1">
    <citation type="journal article" date="2019" name="Nat. Microbiol.">
        <title>Mediterranean grassland soil C-N compound turnover is dependent on rainfall and depth, and is mediated by genomically divergent microorganisms.</title>
        <authorList>
            <person name="Diamond S."/>
            <person name="Andeer P.F."/>
            <person name="Li Z."/>
            <person name="Crits-Christoph A."/>
            <person name="Burstein D."/>
            <person name="Anantharaman K."/>
            <person name="Lane K.R."/>
            <person name="Thomas B.C."/>
            <person name="Pan C."/>
            <person name="Northen T.R."/>
            <person name="Banfield J.F."/>
        </authorList>
    </citation>
    <scope>NUCLEOTIDE SEQUENCE [LARGE SCALE GENOMIC DNA]</scope>
    <source>
        <strain evidence="2">WS_11</strain>
    </source>
</reference>
<name>A0A538U1U2_UNCEI</name>
<keyword evidence="1" id="KW-0732">Signal</keyword>
<evidence type="ECO:0000313" key="2">
    <source>
        <dbReference type="EMBL" id="TMQ69854.1"/>
    </source>
</evidence>
<organism evidence="2 3">
    <name type="scientific">Eiseniibacteriota bacterium</name>
    <dbReference type="NCBI Taxonomy" id="2212470"/>
    <lineage>
        <taxon>Bacteria</taxon>
        <taxon>Candidatus Eiseniibacteriota</taxon>
    </lineage>
</organism>
<dbReference type="EMBL" id="VBPB01000273">
    <property type="protein sequence ID" value="TMQ69854.1"/>
    <property type="molecule type" value="Genomic_DNA"/>
</dbReference>
<protein>
    <recommendedName>
        <fullName evidence="4">DUF4398 domain-containing protein</fullName>
    </recommendedName>
</protein>
<feature type="signal peptide" evidence="1">
    <location>
        <begin position="1"/>
        <end position="19"/>
    </location>
</feature>
<dbReference type="PROSITE" id="PS51257">
    <property type="entry name" value="PROKAR_LIPOPROTEIN"/>
    <property type="match status" value="1"/>
</dbReference>
<gene>
    <name evidence="2" type="ORF">E6K81_13975</name>
</gene>
<comment type="caution">
    <text evidence="2">The sequence shown here is derived from an EMBL/GenBank/DDBJ whole genome shotgun (WGS) entry which is preliminary data.</text>
</comment>